<evidence type="ECO:0000256" key="1">
    <source>
        <dbReference type="SAM" id="MobiDB-lite"/>
    </source>
</evidence>
<reference evidence="3" key="1">
    <citation type="journal article" date="2014" name="Int. J. Syst. Evol. Microbiol.">
        <title>Complete genome sequence of Corynebacterium casei LMG S-19264T (=DSM 44701T), isolated from a smear-ripened cheese.</title>
        <authorList>
            <consortium name="US DOE Joint Genome Institute (JGI-PGF)"/>
            <person name="Walter F."/>
            <person name="Albersmeier A."/>
            <person name="Kalinowski J."/>
            <person name="Ruckert C."/>
        </authorList>
    </citation>
    <scope>NUCLEOTIDE SEQUENCE</scope>
    <source>
        <strain evidence="3">CGMCC 4.7272</strain>
    </source>
</reference>
<keyword evidence="2" id="KW-0812">Transmembrane</keyword>
<sequence>MLAEDGLVPSAPGAEHPRHHSPHRAGLAQSALTAMVVGSFAVAGLDPYADLTTSMLGLGTLGIVVLQAVAAAAVLGLRLRHRLPKAHLWREIVAPVLGLAGLVASAWLVTGNFAMLTGSPDPLIA</sequence>
<dbReference type="EMBL" id="BMMU01000011">
    <property type="protein sequence ID" value="GGJ38415.1"/>
    <property type="molecule type" value="Genomic_DNA"/>
</dbReference>
<feature type="transmembrane region" description="Helical" evidence="2">
    <location>
        <begin position="55"/>
        <end position="76"/>
    </location>
</feature>
<organism evidence="3 4">
    <name type="scientific">Streptomyces lacrimifluminis</name>
    <dbReference type="NCBI Taxonomy" id="1500077"/>
    <lineage>
        <taxon>Bacteria</taxon>
        <taxon>Bacillati</taxon>
        <taxon>Actinomycetota</taxon>
        <taxon>Actinomycetes</taxon>
        <taxon>Kitasatosporales</taxon>
        <taxon>Streptomycetaceae</taxon>
        <taxon>Streptomyces</taxon>
    </lineage>
</organism>
<name>A0A917L004_9ACTN</name>
<gene>
    <name evidence="3" type="ORF">GCM10012282_38960</name>
</gene>
<evidence type="ECO:0000256" key="2">
    <source>
        <dbReference type="SAM" id="Phobius"/>
    </source>
</evidence>
<dbReference type="Proteomes" id="UP000625682">
    <property type="component" value="Unassembled WGS sequence"/>
</dbReference>
<comment type="caution">
    <text evidence="3">The sequence shown here is derived from an EMBL/GenBank/DDBJ whole genome shotgun (WGS) entry which is preliminary data.</text>
</comment>
<keyword evidence="2" id="KW-0472">Membrane</keyword>
<reference evidence="3" key="2">
    <citation type="submission" date="2020-09" db="EMBL/GenBank/DDBJ databases">
        <authorList>
            <person name="Sun Q."/>
            <person name="Zhou Y."/>
        </authorList>
    </citation>
    <scope>NUCLEOTIDE SEQUENCE</scope>
    <source>
        <strain evidence="3">CGMCC 4.7272</strain>
    </source>
</reference>
<evidence type="ECO:0000313" key="3">
    <source>
        <dbReference type="EMBL" id="GGJ38415.1"/>
    </source>
</evidence>
<feature type="transmembrane region" description="Helical" evidence="2">
    <location>
        <begin position="88"/>
        <end position="109"/>
    </location>
</feature>
<feature type="region of interest" description="Disordered" evidence="1">
    <location>
        <begin position="1"/>
        <end position="24"/>
    </location>
</feature>
<protein>
    <submittedName>
        <fullName evidence="3">Uncharacterized protein</fullName>
    </submittedName>
</protein>
<accession>A0A917L004</accession>
<proteinExistence type="predicted"/>
<keyword evidence="2" id="KW-1133">Transmembrane helix</keyword>
<dbReference type="AlphaFoldDB" id="A0A917L004"/>
<keyword evidence="4" id="KW-1185">Reference proteome</keyword>
<evidence type="ECO:0000313" key="4">
    <source>
        <dbReference type="Proteomes" id="UP000625682"/>
    </source>
</evidence>